<name>A0ABD0LXC4_9CAEN</name>
<evidence type="ECO:0000256" key="1">
    <source>
        <dbReference type="SAM" id="SignalP"/>
    </source>
</evidence>
<keyword evidence="1" id="KW-0732">Signal</keyword>
<accession>A0ABD0LXC4</accession>
<keyword evidence="3" id="KW-1185">Reference proteome</keyword>
<gene>
    <name evidence="2" type="ORF">BaRGS_00004943</name>
</gene>
<sequence>MGQNTFVAIKLACCWPIRILTTLFSCPSVLRPQTFQSCGPDTHRQLESRPASTSAYNHVLLALSIQPRLVKRDPFLKAEDHAGSEGIMMIIIRRALVKCCCHKDISRAQATTSTDNHKLLALSLACMF</sequence>
<organism evidence="2 3">
    <name type="scientific">Batillaria attramentaria</name>
    <dbReference type="NCBI Taxonomy" id="370345"/>
    <lineage>
        <taxon>Eukaryota</taxon>
        <taxon>Metazoa</taxon>
        <taxon>Spiralia</taxon>
        <taxon>Lophotrochozoa</taxon>
        <taxon>Mollusca</taxon>
        <taxon>Gastropoda</taxon>
        <taxon>Caenogastropoda</taxon>
        <taxon>Sorbeoconcha</taxon>
        <taxon>Cerithioidea</taxon>
        <taxon>Batillariidae</taxon>
        <taxon>Batillaria</taxon>
    </lineage>
</organism>
<dbReference type="EMBL" id="JACVVK020000018">
    <property type="protein sequence ID" value="KAK7503820.1"/>
    <property type="molecule type" value="Genomic_DNA"/>
</dbReference>
<evidence type="ECO:0000313" key="2">
    <source>
        <dbReference type="EMBL" id="KAK7503820.1"/>
    </source>
</evidence>
<dbReference type="AlphaFoldDB" id="A0ABD0LXC4"/>
<feature type="chain" id="PRO_5044797373" evidence="1">
    <location>
        <begin position="22"/>
        <end position="128"/>
    </location>
</feature>
<feature type="signal peptide" evidence="1">
    <location>
        <begin position="1"/>
        <end position="21"/>
    </location>
</feature>
<proteinExistence type="predicted"/>
<protein>
    <submittedName>
        <fullName evidence="2">Uncharacterized protein</fullName>
    </submittedName>
</protein>
<reference evidence="2 3" key="1">
    <citation type="journal article" date="2023" name="Sci. Data">
        <title>Genome assembly of the Korean intertidal mud-creeper Batillaria attramentaria.</title>
        <authorList>
            <person name="Patra A.K."/>
            <person name="Ho P.T."/>
            <person name="Jun S."/>
            <person name="Lee S.J."/>
            <person name="Kim Y."/>
            <person name="Won Y.J."/>
        </authorList>
    </citation>
    <scope>NUCLEOTIDE SEQUENCE [LARGE SCALE GENOMIC DNA]</scope>
    <source>
        <strain evidence="2">Wonlab-2016</strain>
    </source>
</reference>
<evidence type="ECO:0000313" key="3">
    <source>
        <dbReference type="Proteomes" id="UP001519460"/>
    </source>
</evidence>
<dbReference type="Proteomes" id="UP001519460">
    <property type="component" value="Unassembled WGS sequence"/>
</dbReference>
<comment type="caution">
    <text evidence="2">The sequence shown here is derived from an EMBL/GenBank/DDBJ whole genome shotgun (WGS) entry which is preliminary data.</text>
</comment>